<comment type="caution">
    <text evidence="1">The sequence shown here is derived from an EMBL/GenBank/DDBJ whole genome shotgun (WGS) entry which is preliminary data.</text>
</comment>
<dbReference type="AlphaFoldDB" id="A0A556ABF4"/>
<dbReference type="Pfam" id="PF10982">
    <property type="entry name" value="DUF2789"/>
    <property type="match status" value="1"/>
</dbReference>
<accession>A0A556ABF4</accession>
<dbReference type="InterPro" id="IPR038086">
    <property type="entry name" value="DUF2789_sf"/>
</dbReference>
<name>A0A556ABF4_9BURK</name>
<dbReference type="Gene3D" id="1.10.10.1130">
    <property type="entry name" value="Uncharacterised protein PF10982, DUF2789"/>
    <property type="match status" value="1"/>
</dbReference>
<keyword evidence="2" id="KW-1185">Reference proteome</keyword>
<sequence>MNTAEPRMTNLFLQLGLDAGEPAIAEFIRTHQLPADVKIADASYWNESQRQFLAEQIQADAPWAMIVDQLNESLHEDAVKARSGLD</sequence>
<dbReference type="RefSeq" id="WP_143950151.1">
    <property type="nucleotide sequence ID" value="NZ_BAABMB010000003.1"/>
</dbReference>
<reference evidence="1 2" key="1">
    <citation type="submission" date="2019-07" db="EMBL/GenBank/DDBJ databases">
        <title>Qingshengfaniella alkalisoli gen. nov., sp. nov., isolated from saline soil.</title>
        <authorList>
            <person name="Xu L."/>
            <person name="Huang X.-X."/>
            <person name="Sun J.-Q."/>
        </authorList>
    </citation>
    <scope>NUCLEOTIDE SEQUENCE [LARGE SCALE GENOMIC DNA]</scope>
    <source>
        <strain evidence="1 2">DSM 27279</strain>
    </source>
</reference>
<dbReference type="EMBL" id="VLTJ01000039">
    <property type="protein sequence ID" value="TSH90236.1"/>
    <property type="molecule type" value="Genomic_DNA"/>
</dbReference>
<evidence type="ECO:0000313" key="2">
    <source>
        <dbReference type="Proteomes" id="UP000318405"/>
    </source>
</evidence>
<proteinExistence type="predicted"/>
<organism evidence="1 2">
    <name type="scientific">Verticiella sediminum</name>
    <dbReference type="NCBI Taxonomy" id="1247510"/>
    <lineage>
        <taxon>Bacteria</taxon>
        <taxon>Pseudomonadati</taxon>
        <taxon>Pseudomonadota</taxon>
        <taxon>Betaproteobacteria</taxon>
        <taxon>Burkholderiales</taxon>
        <taxon>Alcaligenaceae</taxon>
        <taxon>Verticiella</taxon>
    </lineage>
</organism>
<dbReference type="OrthoDB" id="9812295at2"/>
<dbReference type="Proteomes" id="UP000318405">
    <property type="component" value="Unassembled WGS sequence"/>
</dbReference>
<dbReference type="InterPro" id="IPR021250">
    <property type="entry name" value="DUF2789"/>
</dbReference>
<gene>
    <name evidence="1" type="ORF">FOZ76_20590</name>
</gene>
<evidence type="ECO:0000313" key="1">
    <source>
        <dbReference type="EMBL" id="TSH90236.1"/>
    </source>
</evidence>
<protein>
    <submittedName>
        <fullName evidence="1">DUF2789 domain-containing protein</fullName>
    </submittedName>
</protein>